<dbReference type="AlphaFoldDB" id="A0A0D2PEJ4"/>
<evidence type="ECO:0000256" key="6">
    <source>
        <dbReference type="ARBA" id="ARBA00022723"/>
    </source>
</evidence>
<evidence type="ECO:0000256" key="10">
    <source>
        <dbReference type="ARBA" id="ARBA00023136"/>
    </source>
</evidence>
<keyword evidence="6" id="KW-0479">Metal-binding</keyword>
<evidence type="ECO:0000259" key="12">
    <source>
        <dbReference type="PROSITE" id="PS50939"/>
    </source>
</evidence>
<keyword evidence="8 11" id="KW-1133">Transmembrane helix</keyword>
<evidence type="ECO:0000313" key="13">
    <source>
        <dbReference type="EMBL" id="KJA18605.1"/>
    </source>
</evidence>
<protein>
    <recommendedName>
        <fullName evidence="12">Cytochrome b561 domain-containing protein</fullName>
    </recommendedName>
</protein>
<evidence type="ECO:0000256" key="5">
    <source>
        <dbReference type="ARBA" id="ARBA00022692"/>
    </source>
</evidence>
<dbReference type="PROSITE" id="PS50939">
    <property type="entry name" value="CYTOCHROME_B561"/>
    <property type="match status" value="1"/>
</dbReference>
<keyword evidence="5 11" id="KW-0812">Transmembrane</keyword>
<gene>
    <name evidence="13" type="ORF">HYPSUDRAFT_144737</name>
</gene>
<comment type="cofactor">
    <cofactor evidence="1">
        <name>heme b</name>
        <dbReference type="ChEBI" id="CHEBI:60344"/>
    </cofactor>
</comment>
<keyword evidence="9" id="KW-0408">Iron</keyword>
<feature type="non-terminal residue" evidence="13">
    <location>
        <position position="1"/>
    </location>
</feature>
<evidence type="ECO:0000256" key="1">
    <source>
        <dbReference type="ARBA" id="ARBA00001970"/>
    </source>
</evidence>
<dbReference type="EMBL" id="KN817587">
    <property type="protein sequence ID" value="KJA18605.1"/>
    <property type="molecule type" value="Genomic_DNA"/>
</dbReference>
<feature type="transmembrane region" description="Helical" evidence="11">
    <location>
        <begin position="20"/>
        <end position="40"/>
    </location>
</feature>
<proteinExistence type="predicted"/>
<dbReference type="InterPro" id="IPR006593">
    <property type="entry name" value="Cyt_b561/ferric_Rdtase_TM"/>
</dbReference>
<feature type="transmembrane region" description="Helical" evidence="11">
    <location>
        <begin position="137"/>
        <end position="159"/>
    </location>
</feature>
<feature type="transmembrane region" description="Helical" evidence="11">
    <location>
        <begin position="165"/>
        <end position="186"/>
    </location>
</feature>
<feature type="transmembrane region" description="Helical" evidence="11">
    <location>
        <begin position="91"/>
        <end position="117"/>
    </location>
</feature>
<evidence type="ECO:0000256" key="11">
    <source>
        <dbReference type="SAM" id="Phobius"/>
    </source>
</evidence>
<evidence type="ECO:0000256" key="3">
    <source>
        <dbReference type="ARBA" id="ARBA00022448"/>
    </source>
</evidence>
<keyword evidence="7" id="KW-0249">Electron transport</keyword>
<name>A0A0D2PEJ4_HYPSF</name>
<dbReference type="CDD" id="cd08761">
    <property type="entry name" value="Cyt_b561_CYB561D2_like"/>
    <property type="match status" value="1"/>
</dbReference>
<dbReference type="PANTHER" id="PTHR15422">
    <property type="entry name" value="OS05G0565100 PROTEIN"/>
    <property type="match status" value="1"/>
</dbReference>
<feature type="transmembrane region" description="Helical" evidence="11">
    <location>
        <begin position="60"/>
        <end position="79"/>
    </location>
</feature>
<dbReference type="InterPro" id="IPR045150">
    <property type="entry name" value="CYB561D1/2"/>
</dbReference>
<keyword evidence="3" id="KW-0813">Transport</keyword>
<keyword evidence="10 11" id="KW-0472">Membrane</keyword>
<dbReference type="OrthoDB" id="432881at2759"/>
<dbReference type="Pfam" id="PF03188">
    <property type="entry name" value="Cytochrom_B561"/>
    <property type="match status" value="1"/>
</dbReference>
<dbReference type="GO" id="GO:0140575">
    <property type="term" value="F:transmembrane monodehydroascorbate reductase activity"/>
    <property type="evidence" value="ECO:0007669"/>
    <property type="project" value="InterPro"/>
</dbReference>
<accession>A0A0D2PEJ4</accession>
<evidence type="ECO:0000256" key="7">
    <source>
        <dbReference type="ARBA" id="ARBA00022982"/>
    </source>
</evidence>
<evidence type="ECO:0000256" key="4">
    <source>
        <dbReference type="ARBA" id="ARBA00022617"/>
    </source>
</evidence>
<evidence type="ECO:0000256" key="8">
    <source>
        <dbReference type="ARBA" id="ARBA00022989"/>
    </source>
</evidence>
<evidence type="ECO:0000256" key="2">
    <source>
        <dbReference type="ARBA" id="ARBA00004141"/>
    </source>
</evidence>
<dbReference type="OMA" id="PGHEHFA"/>
<organism evidence="13 14">
    <name type="scientific">Hypholoma sublateritium (strain FD-334 SS-4)</name>
    <dbReference type="NCBI Taxonomy" id="945553"/>
    <lineage>
        <taxon>Eukaryota</taxon>
        <taxon>Fungi</taxon>
        <taxon>Dikarya</taxon>
        <taxon>Basidiomycota</taxon>
        <taxon>Agaricomycotina</taxon>
        <taxon>Agaricomycetes</taxon>
        <taxon>Agaricomycetidae</taxon>
        <taxon>Agaricales</taxon>
        <taxon>Agaricineae</taxon>
        <taxon>Strophariaceae</taxon>
        <taxon>Hypholoma</taxon>
    </lineage>
</organism>
<sequence length="189" mass="21137">TVTVVSWAMVLMNSPGQVGWFALHPPLQTLAVFAFTFGIITLQPTNQPKTKVAGLLRHQIAIFFIGFPCILLGTFAVYYNKWLRSADHFATWHGTIGIICIVWLAFQTLLGAGSVWFDGALFGGGLKAKSLWKYHRVSGYILFPLLMFSVYLGGAWSNWSAKCSIWLVRFITFTVAPITIMLGVYLRVR</sequence>
<keyword evidence="4" id="KW-0349">Heme</keyword>
<dbReference type="Gene3D" id="1.20.120.1770">
    <property type="match status" value="1"/>
</dbReference>
<dbReference type="Proteomes" id="UP000054270">
    <property type="component" value="Unassembled WGS sequence"/>
</dbReference>
<reference evidence="14" key="1">
    <citation type="submission" date="2014-04" db="EMBL/GenBank/DDBJ databases">
        <title>Evolutionary Origins and Diversification of the Mycorrhizal Mutualists.</title>
        <authorList>
            <consortium name="DOE Joint Genome Institute"/>
            <consortium name="Mycorrhizal Genomics Consortium"/>
            <person name="Kohler A."/>
            <person name="Kuo A."/>
            <person name="Nagy L.G."/>
            <person name="Floudas D."/>
            <person name="Copeland A."/>
            <person name="Barry K.W."/>
            <person name="Cichocki N."/>
            <person name="Veneault-Fourrey C."/>
            <person name="LaButti K."/>
            <person name="Lindquist E.A."/>
            <person name="Lipzen A."/>
            <person name="Lundell T."/>
            <person name="Morin E."/>
            <person name="Murat C."/>
            <person name="Riley R."/>
            <person name="Ohm R."/>
            <person name="Sun H."/>
            <person name="Tunlid A."/>
            <person name="Henrissat B."/>
            <person name="Grigoriev I.V."/>
            <person name="Hibbett D.S."/>
            <person name="Martin F."/>
        </authorList>
    </citation>
    <scope>NUCLEOTIDE SEQUENCE [LARGE SCALE GENOMIC DNA]</scope>
    <source>
        <strain evidence="14">FD-334 SS-4</strain>
    </source>
</reference>
<keyword evidence="14" id="KW-1185">Reference proteome</keyword>
<dbReference type="GO" id="GO:0016020">
    <property type="term" value="C:membrane"/>
    <property type="evidence" value="ECO:0007669"/>
    <property type="project" value="UniProtKB-SubCell"/>
</dbReference>
<dbReference type="PANTHER" id="PTHR15422:SF45">
    <property type="entry name" value="CYTOCHROME B561 DOMAIN-CONTAINING PROTEIN"/>
    <property type="match status" value="1"/>
</dbReference>
<feature type="domain" description="Cytochrome b561" evidence="12">
    <location>
        <begin position="1"/>
        <end position="189"/>
    </location>
</feature>
<dbReference type="SMART" id="SM00665">
    <property type="entry name" value="B561"/>
    <property type="match status" value="1"/>
</dbReference>
<comment type="subcellular location">
    <subcellularLocation>
        <location evidence="2">Membrane</location>
        <topology evidence="2">Multi-pass membrane protein</topology>
    </subcellularLocation>
</comment>
<dbReference type="GO" id="GO:0046872">
    <property type="term" value="F:metal ion binding"/>
    <property type="evidence" value="ECO:0007669"/>
    <property type="project" value="UniProtKB-KW"/>
</dbReference>
<evidence type="ECO:0000313" key="14">
    <source>
        <dbReference type="Proteomes" id="UP000054270"/>
    </source>
</evidence>
<evidence type="ECO:0000256" key="9">
    <source>
        <dbReference type="ARBA" id="ARBA00023004"/>
    </source>
</evidence>